<evidence type="ECO:0008006" key="4">
    <source>
        <dbReference type="Google" id="ProtNLM"/>
    </source>
</evidence>
<reference evidence="2 3" key="1">
    <citation type="submission" date="2020-10" db="EMBL/GenBank/DDBJ databases">
        <title>Nocardioides sp. isolated from sludge.</title>
        <authorList>
            <person name="Zhang X."/>
        </authorList>
    </citation>
    <scope>NUCLEOTIDE SEQUENCE [LARGE SCALE GENOMIC DNA]</scope>
    <source>
        <strain evidence="2 3">Y6</strain>
    </source>
</reference>
<organism evidence="2 3">
    <name type="scientific">Nocardioides malaquae</name>
    <dbReference type="NCBI Taxonomy" id="2773426"/>
    <lineage>
        <taxon>Bacteria</taxon>
        <taxon>Bacillati</taxon>
        <taxon>Actinomycetota</taxon>
        <taxon>Actinomycetes</taxon>
        <taxon>Propionibacteriales</taxon>
        <taxon>Nocardioidaceae</taxon>
        <taxon>Nocardioides</taxon>
    </lineage>
</organism>
<evidence type="ECO:0000313" key="2">
    <source>
        <dbReference type="EMBL" id="MBE7323837.1"/>
    </source>
</evidence>
<gene>
    <name evidence="2" type="ORF">IEQ44_04135</name>
</gene>
<evidence type="ECO:0000313" key="3">
    <source>
        <dbReference type="Proteomes" id="UP000756387"/>
    </source>
</evidence>
<keyword evidence="1" id="KW-1133">Transmembrane helix</keyword>
<comment type="caution">
    <text evidence="2">The sequence shown here is derived from an EMBL/GenBank/DDBJ whole genome shotgun (WGS) entry which is preliminary data.</text>
</comment>
<keyword evidence="1" id="KW-0472">Membrane</keyword>
<dbReference type="EMBL" id="JADCSA010000003">
    <property type="protein sequence ID" value="MBE7323837.1"/>
    <property type="molecule type" value="Genomic_DNA"/>
</dbReference>
<dbReference type="Proteomes" id="UP000756387">
    <property type="component" value="Unassembled WGS sequence"/>
</dbReference>
<evidence type="ECO:0000256" key="1">
    <source>
        <dbReference type="SAM" id="Phobius"/>
    </source>
</evidence>
<sequence>MYPPLTYAVAAYLALVAVLALVGLRRPSLDPVARQAMKIGHGATALVVALDAVKLLQGHEVANQVTHIGYMVAAVGLPVILLNQQRPEFDDEGNALRDEAGEPVMTPPPHLAVVAICAVAMVVLVVRLQQTL</sequence>
<protein>
    <recommendedName>
        <fullName evidence="4">DUF2871 domain-containing protein</fullName>
    </recommendedName>
</protein>
<proteinExistence type="predicted"/>
<name>A0ABR9RRM6_9ACTN</name>
<keyword evidence="1" id="KW-0812">Transmembrane</keyword>
<keyword evidence="3" id="KW-1185">Reference proteome</keyword>
<feature type="transmembrane region" description="Helical" evidence="1">
    <location>
        <begin position="110"/>
        <end position="128"/>
    </location>
</feature>
<feature type="transmembrane region" description="Helical" evidence="1">
    <location>
        <begin position="6"/>
        <end position="24"/>
    </location>
</feature>
<accession>A0ABR9RRM6</accession>
<dbReference type="RefSeq" id="WP_193637163.1">
    <property type="nucleotide sequence ID" value="NZ_JADCSA010000003.1"/>
</dbReference>